<dbReference type="AlphaFoldDB" id="A0A5B7EZB3"/>
<dbReference type="EMBL" id="VSRR010004046">
    <property type="protein sequence ID" value="MPC38359.1"/>
    <property type="molecule type" value="Genomic_DNA"/>
</dbReference>
<accession>A0A5B7EZB3</accession>
<gene>
    <name evidence="1" type="ORF">E2C01_031865</name>
</gene>
<protein>
    <submittedName>
        <fullName evidence="1">Uncharacterized protein</fullName>
    </submittedName>
</protein>
<proteinExistence type="predicted"/>
<reference evidence="1 2" key="1">
    <citation type="submission" date="2019-05" db="EMBL/GenBank/DDBJ databases">
        <title>Another draft genome of Portunus trituberculatus and its Hox gene families provides insights of decapod evolution.</title>
        <authorList>
            <person name="Jeong J.-H."/>
            <person name="Song I."/>
            <person name="Kim S."/>
            <person name="Choi T."/>
            <person name="Kim D."/>
            <person name="Ryu S."/>
            <person name="Kim W."/>
        </authorList>
    </citation>
    <scope>NUCLEOTIDE SEQUENCE [LARGE SCALE GENOMIC DNA]</scope>
    <source>
        <tissue evidence="1">Muscle</tissue>
    </source>
</reference>
<evidence type="ECO:0000313" key="2">
    <source>
        <dbReference type="Proteomes" id="UP000324222"/>
    </source>
</evidence>
<name>A0A5B7EZB3_PORTR</name>
<keyword evidence="2" id="KW-1185">Reference proteome</keyword>
<evidence type="ECO:0000313" key="1">
    <source>
        <dbReference type="EMBL" id="MPC38359.1"/>
    </source>
</evidence>
<dbReference type="Proteomes" id="UP000324222">
    <property type="component" value="Unassembled WGS sequence"/>
</dbReference>
<sequence length="77" mass="8754">MVSSQPTPHPELIQTRTGSEQNYYYQTSLGIHYRFGNVCYLLLKRRDAHDLGCIHCFNTPSTPPTVPQSSSIIYVSH</sequence>
<comment type="caution">
    <text evidence="1">The sequence shown here is derived from an EMBL/GenBank/DDBJ whole genome shotgun (WGS) entry which is preliminary data.</text>
</comment>
<organism evidence="1 2">
    <name type="scientific">Portunus trituberculatus</name>
    <name type="common">Swimming crab</name>
    <name type="synonym">Neptunus trituberculatus</name>
    <dbReference type="NCBI Taxonomy" id="210409"/>
    <lineage>
        <taxon>Eukaryota</taxon>
        <taxon>Metazoa</taxon>
        <taxon>Ecdysozoa</taxon>
        <taxon>Arthropoda</taxon>
        <taxon>Crustacea</taxon>
        <taxon>Multicrustacea</taxon>
        <taxon>Malacostraca</taxon>
        <taxon>Eumalacostraca</taxon>
        <taxon>Eucarida</taxon>
        <taxon>Decapoda</taxon>
        <taxon>Pleocyemata</taxon>
        <taxon>Brachyura</taxon>
        <taxon>Eubrachyura</taxon>
        <taxon>Portunoidea</taxon>
        <taxon>Portunidae</taxon>
        <taxon>Portuninae</taxon>
        <taxon>Portunus</taxon>
    </lineage>
</organism>